<evidence type="ECO:0008006" key="3">
    <source>
        <dbReference type="Google" id="ProtNLM"/>
    </source>
</evidence>
<dbReference type="EMBL" id="CP022046">
    <property type="protein sequence ID" value="ASE34629.1"/>
    <property type="molecule type" value="Genomic_DNA"/>
</dbReference>
<dbReference type="Proteomes" id="UP000197058">
    <property type="component" value="Chromosome"/>
</dbReference>
<protein>
    <recommendedName>
        <fullName evidence="3">Competence protein ComK</fullName>
    </recommendedName>
</protein>
<dbReference type="GO" id="GO:0030420">
    <property type="term" value="P:establishment of competence for transformation"/>
    <property type="evidence" value="ECO:0007669"/>
    <property type="project" value="InterPro"/>
</dbReference>
<dbReference type="AlphaFoldDB" id="A0AAI8GU77"/>
<dbReference type="InterPro" id="IPR010461">
    <property type="entry name" value="ComK"/>
</dbReference>
<sequence>MSKYVIKQNTMYIRGVKVDDHTIHTEVSEAGKEPFIVKQKPQEIMNQSCRFYGEHFNERKLFTKRLTRITSKPPILVSAVTSTYFFCTGSERSIDNTWINILYVKDFKEYNGNKTKIFLEQDQILVFPISYHVINHQYLNCLCLYYRNHRNNIFIKQLNTPNIDLTQDGYSVLDVIKMYLKNQY</sequence>
<dbReference type="KEGG" id="sscu:CEP64_08545"/>
<dbReference type="RefSeq" id="WP_058592492.1">
    <property type="nucleotide sequence ID" value="NZ_CP022046.2"/>
</dbReference>
<reference evidence="2" key="1">
    <citation type="submission" date="2017-06" db="EMBL/GenBank/DDBJ databases">
        <title>FDA dAtabase for Regulatory Grade micrObial Sequences (FDA-ARGOS): Supporting development and validation of Infectious Disease Dx tests.</title>
        <authorList>
            <person name="Goldberg B."/>
            <person name="Campos J."/>
            <person name="Tallon L."/>
            <person name="Sadzewicz L."/>
            <person name="Sengamalay N."/>
            <person name="Ott S."/>
            <person name="Godinez A."/>
            <person name="Nagaraj S."/>
            <person name="Vavikolanu K."/>
            <person name="Nadendla S."/>
            <person name="George J."/>
            <person name="Geyer C."/>
            <person name="Sichtig H."/>
        </authorList>
    </citation>
    <scope>NUCLEOTIDE SEQUENCE [LARGE SCALE GENOMIC DNA]</scope>
    <source>
        <strain evidence="2">FDAARGOS_285</strain>
    </source>
</reference>
<gene>
    <name evidence="1" type="ORF">CEP64_08545</name>
</gene>
<proteinExistence type="predicted"/>
<evidence type="ECO:0000313" key="1">
    <source>
        <dbReference type="EMBL" id="ASE34629.1"/>
    </source>
</evidence>
<accession>A0AAI8GU77</accession>
<dbReference type="Pfam" id="PF06338">
    <property type="entry name" value="ComK"/>
    <property type="match status" value="1"/>
</dbReference>
<name>A0AAI8GU77_MAMSC</name>
<organism evidence="1 2">
    <name type="scientific">Mammaliicoccus sciuri</name>
    <name type="common">Staphylococcus sciuri</name>
    <dbReference type="NCBI Taxonomy" id="1296"/>
    <lineage>
        <taxon>Bacteria</taxon>
        <taxon>Bacillati</taxon>
        <taxon>Bacillota</taxon>
        <taxon>Bacilli</taxon>
        <taxon>Bacillales</taxon>
        <taxon>Staphylococcaceae</taxon>
        <taxon>Mammaliicoccus</taxon>
    </lineage>
</organism>
<evidence type="ECO:0000313" key="2">
    <source>
        <dbReference type="Proteomes" id="UP000197058"/>
    </source>
</evidence>